<dbReference type="GO" id="GO:0004622">
    <property type="term" value="F:phosphatidylcholine lysophospholipase activity"/>
    <property type="evidence" value="ECO:0007669"/>
    <property type="project" value="UniProtKB-EC"/>
</dbReference>
<evidence type="ECO:0000259" key="10">
    <source>
        <dbReference type="PROSITE" id="PS51210"/>
    </source>
</evidence>
<dbReference type="InterPro" id="IPR016035">
    <property type="entry name" value="Acyl_Trfase/lysoPLipase"/>
</dbReference>
<dbReference type="OrthoDB" id="4084751at2759"/>
<comment type="caution">
    <text evidence="11">The sequence shown here is derived from an EMBL/GenBank/DDBJ whole genome shotgun (WGS) entry which is preliminary data.</text>
</comment>
<comment type="similarity">
    <text evidence="1 9">Belongs to the lysophospholipase family.</text>
</comment>
<dbReference type="GO" id="GO:0046475">
    <property type="term" value="P:glycerophospholipid catabolic process"/>
    <property type="evidence" value="ECO:0007669"/>
    <property type="project" value="TreeGrafter"/>
</dbReference>
<protein>
    <recommendedName>
        <fullName evidence="2 9">Lysophospholipase</fullName>
        <ecNumber evidence="2 9">3.1.1.5</ecNumber>
    </recommendedName>
</protein>
<evidence type="ECO:0000313" key="12">
    <source>
        <dbReference type="Proteomes" id="UP000053558"/>
    </source>
</evidence>
<feature type="signal peptide" evidence="9">
    <location>
        <begin position="1"/>
        <end position="22"/>
    </location>
</feature>
<dbReference type="PANTHER" id="PTHR10728:SF33">
    <property type="entry name" value="LYSOPHOSPHOLIPASE 1-RELATED"/>
    <property type="match status" value="1"/>
</dbReference>
<evidence type="ECO:0000256" key="8">
    <source>
        <dbReference type="PROSITE-ProRule" id="PRU00555"/>
    </source>
</evidence>
<dbReference type="PANTHER" id="PTHR10728">
    <property type="entry name" value="CYTOSOLIC PHOSPHOLIPASE A2"/>
    <property type="match status" value="1"/>
</dbReference>
<dbReference type="GeneID" id="19200321"/>
<evidence type="ECO:0000256" key="1">
    <source>
        <dbReference type="ARBA" id="ARBA00008780"/>
    </source>
</evidence>
<keyword evidence="4 8" id="KW-0378">Hydrolase</keyword>
<organism evidence="11 12">
    <name type="scientific">Coniophora puteana (strain RWD-64-598)</name>
    <name type="common">Brown rot fungus</name>
    <dbReference type="NCBI Taxonomy" id="741705"/>
    <lineage>
        <taxon>Eukaryota</taxon>
        <taxon>Fungi</taxon>
        <taxon>Dikarya</taxon>
        <taxon>Basidiomycota</taxon>
        <taxon>Agaricomycotina</taxon>
        <taxon>Agaricomycetes</taxon>
        <taxon>Agaricomycetidae</taxon>
        <taxon>Boletales</taxon>
        <taxon>Coniophorineae</taxon>
        <taxon>Coniophoraceae</taxon>
        <taxon>Coniophora</taxon>
    </lineage>
</organism>
<dbReference type="SMART" id="SM00022">
    <property type="entry name" value="PLAc"/>
    <property type="match status" value="1"/>
</dbReference>
<keyword evidence="5 8" id="KW-0442">Lipid degradation</keyword>
<evidence type="ECO:0000256" key="7">
    <source>
        <dbReference type="ARBA" id="ARBA00023180"/>
    </source>
</evidence>
<proteinExistence type="inferred from homology"/>
<gene>
    <name evidence="11" type="ORF">CONPUDRAFT_131161</name>
</gene>
<sequence length="621" mass="65754">MLSQLPVLIAPFILGGVSLVSAQSMPSNAYTPLSEPCPADFALIRNAGAPGNQTLSAGERAYISERKTRALPRAWAEYLENVQRAGSNAKATLPPYVSAILDSITDQPTLGIAVSGGGYRAAAFGAGVLNALDGRNASSAATGLGGLMQAASYLTGLSGGSWFVTSYAQANYPLVQELVFGPDSSRAGIDALSMDYGGWLANYSFEQPSDNATANTFFATTVVEEIEGKKDAGFNVTFADVWARQLARHFANGTTQVNFYDENVPHGAGITLSSVVNTSAFTSYSAPFPIVVTDLYLPGLGVLSTNPILEFNPYEMGSFDPSLAAFTLTQYLGSTNESVCVTNYDQVSRVAASSSELYNILDDAALAYIDGPLLEAYGELIGNTSDMLYAEWPNAFYGINGTGISFPATNESYLMLVDGGENGQSVPLQPMLVKARGVDVILALDADPDTEDGWAAGSALIATQAWASIYPESYTFPPVPTNISEFIAQNLSTRPTFFGCEATSSNASAPLLVYLANGGPPRDGSPPLMNVTTVVQSLELDELQGMLDEVWDTAVQGYPLVPGYMIPSEQGTEVLVDPEWPVCLACAAVERARARAGYAREGVCVGCFERYCWDGSIVGSE</sequence>
<keyword evidence="12" id="KW-1185">Reference proteome</keyword>
<dbReference type="InterPro" id="IPR002642">
    <property type="entry name" value="LysoPLipase_cat_dom"/>
</dbReference>
<evidence type="ECO:0000256" key="5">
    <source>
        <dbReference type="ARBA" id="ARBA00022963"/>
    </source>
</evidence>
<dbReference type="GO" id="GO:0004623">
    <property type="term" value="F:phospholipase A2 activity"/>
    <property type="evidence" value="ECO:0007669"/>
    <property type="project" value="TreeGrafter"/>
</dbReference>
<dbReference type="Pfam" id="PF01735">
    <property type="entry name" value="PLA2_B"/>
    <property type="match status" value="1"/>
</dbReference>
<dbReference type="AlphaFoldDB" id="A0A5M3MB66"/>
<dbReference type="GO" id="GO:0005829">
    <property type="term" value="C:cytosol"/>
    <property type="evidence" value="ECO:0007669"/>
    <property type="project" value="TreeGrafter"/>
</dbReference>
<evidence type="ECO:0000256" key="4">
    <source>
        <dbReference type="ARBA" id="ARBA00022801"/>
    </source>
</evidence>
<dbReference type="EC" id="3.1.1.5" evidence="2 9"/>
<dbReference type="Gene3D" id="3.40.1090.10">
    <property type="entry name" value="Cytosolic phospholipase A2 catalytic domain"/>
    <property type="match status" value="1"/>
</dbReference>
<keyword evidence="7" id="KW-0325">Glycoprotein</keyword>
<accession>A0A5M3MB66</accession>
<dbReference type="OMA" id="SECTACF"/>
<comment type="catalytic activity">
    <reaction evidence="9">
        <text>a 1-acyl-sn-glycero-3-phosphocholine + H2O = sn-glycerol 3-phosphocholine + a fatty acid + H(+)</text>
        <dbReference type="Rhea" id="RHEA:15177"/>
        <dbReference type="ChEBI" id="CHEBI:15377"/>
        <dbReference type="ChEBI" id="CHEBI:15378"/>
        <dbReference type="ChEBI" id="CHEBI:16870"/>
        <dbReference type="ChEBI" id="CHEBI:28868"/>
        <dbReference type="ChEBI" id="CHEBI:58168"/>
        <dbReference type="EC" id="3.1.1.5"/>
    </reaction>
</comment>
<dbReference type="RefSeq" id="XP_007773715.1">
    <property type="nucleotide sequence ID" value="XM_007775525.1"/>
</dbReference>
<name>A0A5M3MB66_CONPW</name>
<evidence type="ECO:0000256" key="3">
    <source>
        <dbReference type="ARBA" id="ARBA00022729"/>
    </source>
</evidence>
<dbReference type="SUPFAM" id="SSF52151">
    <property type="entry name" value="FabD/lysophospholipase-like"/>
    <property type="match status" value="1"/>
</dbReference>
<dbReference type="PROSITE" id="PS51210">
    <property type="entry name" value="PLA2C"/>
    <property type="match status" value="1"/>
</dbReference>
<dbReference type="KEGG" id="cput:CONPUDRAFT_131161"/>
<evidence type="ECO:0000256" key="2">
    <source>
        <dbReference type="ARBA" id="ARBA00013274"/>
    </source>
</evidence>
<dbReference type="EMBL" id="JH711586">
    <property type="protein sequence ID" value="EIW76508.1"/>
    <property type="molecule type" value="Genomic_DNA"/>
</dbReference>
<evidence type="ECO:0000256" key="9">
    <source>
        <dbReference type="RuleBase" id="RU362103"/>
    </source>
</evidence>
<evidence type="ECO:0000256" key="6">
    <source>
        <dbReference type="ARBA" id="ARBA00023098"/>
    </source>
</evidence>
<evidence type="ECO:0000313" key="11">
    <source>
        <dbReference type="EMBL" id="EIW76508.1"/>
    </source>
</evidence>
<feature type="domain" description="PLA2c" evidence="10">
    <location>
        <begin position="36"/>
        <end position="618"/>
    </location>
</feature>
<keyword evidence="3 9" id="KW-0732">Signal</keyword>
<keyword evidence="6 8" id="KW-0443">Lipid metabolism</keyword>
<reference evidence="12" key="1">
    <citation type="journal article" date="2012" name="Science">
        <title>The Paleozoic origin of enzymatic lignin decomposition reconstructed from 31 fungal genomes.</title>
        <authorList>
            <person name="Floudas D."/>
            <person name="Binder M."/>
            <person name="Riley R."/>
            <person name="Barry K."/>
            <person name="Blanchette R.A."/>
            <person name="Henrissat B."/>
            <person name="Martinez A.T."/>
            <person name="Otillar R."/>
            <person name="Spatafora J.W."/>
            <person name="Yadav J.S."/>
            <person name="Aerts A."/>
            <person name="Benoit I."/>
            <person name="Boyd A."/>
            <person name="Carlson A."/>
            <person name="Copeland A."/>
            <person name="Coutinho P.M."/>
            <person name="de Vries R.P."/>
            <person name="Ferreira P."/>
            <person name="Findley K."/>
            <person name="Foster B."/>
            <person name="Gaskell J."/>
            <person name="Glotzer D."/>
            <person name="Gorecki P."/>
            <person name="Heitman J."/>
            <person name="Hesse C."/>
            <person name="Hori C."/>
            <person name="Igarashi K."/>
            <person name="Jurgens J.A."/>
            <person name="Kallen N."/>
            <person name="Kersten P."/>
            <person name="Kohler A."/>
            <person name="Kuees U."/>
            <person name="Kumar T.K.A."/>
            <person name="Kuo A."/>
            <person name="LaButti K."/>
            <person name="Larrondo L.F."/>
            <person name="Lindquist E."/>
            <person name="Ling A."/>
            <person name="Lombard V."/>
            <person name="Lucas S."/>
            <person name="Lundell T."/>
            <person name="Martin R."/>
            <person name="McLaughlin D.J."/>
            <person name="Morgenstern I."/>
            <person name="Morin E."/>
            <person name="Murat C."/>
            <person name="Nagy L.G."/>
            <person name="Nolan M."/>
            <person name="Ohm R.A."/>
            <person name="Patyshakuliyeva A."/>
            <person name="Rokas A."/>
            <person name="Ruiz-Duenas F.J."/>
            <person name="Sabat G."/>
            <person name="Salamov A."/>
            <person name="Samejima M."/>
            <person name="Schmutz J."/>
            <person name="Slot J.C."/>
            <person name="St John F."/>
            <person name="Stenlid J."/>
            <person name="Sun H."/>
            <person name="Sun S."/>
            <person name="Syed K."/>
            <person name="Tsang A."/>
            <person name="Wiebenga A."/>
            <person name="Young D."/>
            <person name="Pisabarro A."/>
            <person name="Eastwood D.C."/>
            <person name="Martin F."/>
            <person name="Cullen D."/>
            <person name="Grigoriev I.V."/>
            <person name="Hibbett D.S."/>
        </authorList>
    </citation>
    <scope>NUCLEOTIDE SEQUENCE [LARGE SCALE GENOMIC DNA]</scope>
    <source>
        <strain evidence="12">RWD-64-598 SS2</strain>
    </source>
</reference>
<dbReference type="Proteomes" id="UP000053558">
    <property type="component" value="Unassembled WGS sequence"/>
</dbReference>
<feature type="chain" id="PRO_5024517185" description="Lysophospholipase" evidence="9">
    <location>
        <begin position="23"/>
        <end position="621"/>
    </location>
</feature>